<dbReference type="Pfam" id="PF14351">
    <property type="entry name" value="DUF4401"/>
    <property type="match status" value="2"/>
</dbReference>
<feature type="domain" description="DUF4401" evidence="2">
    <location>
        <begin position="41"/>
        <end position="209"/>
    </location>
</feature>
<feature type="transmembrane region" description="Helical" evidence="1">
    <location>
        <begin position="196"/>
        <end position="213"/>
    </location>
</feature>
<dbReference type="Proteomes" id="UP000237662">
    <property type="component" value="Unassembled WGS sequence"/>
</dbReference>
<name>A0A2S6I3P4_9BACT</name>
<protein>
    <submittedName>
        <fullName evidence="3">Uncharacterized protein DUF4401</fullName>
    </submittedName>
</protein>
<keyword evidence="1" id="KW-0812">Transmembrane</keyword>
<keyword evidence="4" id="KW-1185">Reference proteome</keyword>
<feature type="transmembrane region" description="Helical" evidence="1">
    <location>
        <begin position="142"/>
        <end position="160"/>
    </location>
</feature>
<feature type="transmembrane region" description="Helical" evidence="1">
    <location>
        <begin position="166"/>
        <end position="184"/>
    </location>
</feature>
<comment type="caution">
    <text evidence="3">The sequence shown here is derived from an EMBL/GenBank/DDBJ whole genome shotgun (WGS) entry which is preliminary data.</text>
</comment>
<dbReference type="EMBL" id="PTJC01000006">
    <property type="protein sequence ID" value="PPK85783.1"/>
    <property type="molecule type" value="Genomic_DNA"/>
</dbReference>
<feature type="transmembrane region" description="Helical" evidence="1">
    <location>
        <begin position="120"/>
        <end position="137"/>
    </location>
</feature>
<feature type="transmembrane region" description="Helical" evidence="1">
    <location>
        <begin position="43"/>
        <end position="63"/>
    </location>
</feature>
<proteinExistence type="predicted"/>
<feature type="transmembrane region" description="Helical" evidence="1">
    <location>
        <begin position="69"/>
        <end position="86"/>
    </location>
</feature>
<feature type="domain" description="DUF4401" evidence="2">
    <location>
        <begin position="222"/>
        <end position="298"/>
    </location>
</feature>
<keyword evidence="1" id="KW-0472">Membrane</keyword>
<feature type="transmembrane region" description="Helical" evidence="1">
    <location>
        <begin position="249"/>
        <end position="268"/>
    </location>
</feature>
<feature type="transmembrane region" description="Helical" evidence="1">
    <location>
        <begin position="93"/>
        <end position="114"/>
    </location>
</feature>
<dbReference type="OrthoDB" id="1492376at2"/>
<accession>A0A2S6I3P4</accession>
<dbReference type="InterPro" id="IPR025513">
    <property type="entry name" value="DUF4401"/>
</dbReference>
<evidence type="ECO:0000259" key="2">
    <source>
        <dbReference type="Pfam" id="PF14351"/>
    </source>
</evidence>
<sequence length="304" mass="33358">MDKELITALQARARVPFTVRMEALAADEAEWQTTENSDQALRVLSGMGGVLSSLLFLLFLWLADLLARPVVSVLLGVVLIVATILLGRTRRQAFLATATVCGYLVGVGLIMVGLPPSIPTAYLVVPVLIIALATGLFTRNYYLILLATVSVPGCLIFLHYVLRQPLWTWLALAVCAAGLLLLALGEHRMIHDRRFSPLRSGLAIGFLLTLIWFRWAGVLFPAIGGMATVLPLFGGCLLLLLVSFRNQHLLGVGLAVAGLFYFTVQYYYDLRWDLLNKSVFLMGTGAVLLAAYGVLHRMNIHQHD</sequence>
<evidence type="ECO:0000313" key="4">
    <source>
        <dbReference type="Proteomes" id="UP000237662"/>
    </source>
</evidence>
<evidence type="ECO:0000256" key="1">
    <source>
        <dbReference type="SAM" id="Phobius"/>
    </source>
</evidence>
<dbReference type="RefSeq" id="WP_104420271.1">
    <property type="nucleotide sequence ID" value="NZ_PTJC01000006.1"/>
</dbReference>
<keyword evidence="1" id="KW-1133">Transmembrane helix</keyword>
<dbReference type="AlphaFoldDB" id="A0A2S6I3P4"/>
<evidence type="ECO:0000313" key="3">
    <source>
        <dbReference type="EMBL" id="PPK85783.1"/>
    </source>
</evidence>
<organism evidence="3 4">
    <name type="scientific">Neolewinella xylanilytica</name>
    <dbReference type="NCBI Taxonomy" id="1514080"/>
    <lineage>
        <taxon>Bacteria</taxon>
        <taxon>Pseudomonadati</taxon>
        <taxon>Bacteroidota</taxon>
        <taxon>Saprospiria</taxon>
        <taxon>Saprospirales</taxon>
        <taxon>Lewinellaceae</taxon>
        <taxon>Neolewinella</taxon>
    </lineage>
</organism>
<feature type="transmembrane region" description="Helical" evidence="1">
    <location>
        <begin position="219"/>
        <end position="242"/>
    </location>
</feature>
<reference evidence="3 4" key="1">
    <citation type="submission" date="2018-02" db="EMBL/GenBank/DDBJ databases">
        <title>Genomic Encyclopedia of Archaeal and Bacterial Type Strains, Phase II (KMG-II): from individual species to whole genera.</title>
        <authorList>
            <person name="Goeker M."/>
        </authorList>
    </citation>
    <scope>NUCLEOTIDE SEQUENCE [LARGE SCALE GENOMIC DNA]</scope>
    <source>
        <strain evidence="3 4">DSM 29526</strain>
    </source>
</reference>
<feature type="transmembrane region" description="Helical" evidence="1">
    <location>
        <begin position="274"/>
        <end position="295"/>
    </location>
</feature>
<gene>
    <name evidence="3" type="ORF">CLV84_2690</name>
</gene>